<evidence type="ECO:0000313" key="3">
    <source>
        <dbReference type="Proteomes" id="UP000403352"/>
    </source>
</evidence>
<protein>
    <recommendedName>
        <fullName evidence="1">P68 RBP/TagC-like beta-propeller domain-containing protein</fullName>
    </recommendedName>
</protein>
<feature type="domain" description="P68 RBP/TagC-like beta-propeller" evidence="1">
    <location>
        <begin position="163"/>
        <end position="410"/>
    </location>
</feature>
<name>A0A823DIM8_LISMN</name>
<accession>A0A823DIM8</accession>
<dbReference type="Proteomes" id="UP000403352">
    <property type="component" value="Unassembled WGS sequence"/>
</dbReference>
<proteinExistence type="predicted"/>
<evidence type="ECO:0000259" key="1">
    <source>
        <dbReference type="Pfam" id="PF21311"/>
    </source>
</evidence>
<gene>
    <name evidence="2" type="ORF">QD52_13525</name>
</gene>
<reference evidence="2 3" key="1">
    <citation type="submission" date="2018-06" db="EMBL/GenBank/DDBJ databases">
        <authorList>
            <consortium name="GenomeTrakr: Next Generation Sequencing Network for Food Pathogen Tracability"/>
        </authorList>
    </citation>
    <scope>NUCLEOTIDE SEQUENCE [LARGE SCALE GENOMIC DNA]</scope>
    <source>
        <strain evidence="2 3">FDA00008584</strain>
    </source>
</reference>
<dbReference type="AlphaFoldDB" id="A0A823DIM8"/>
<comment type="caution">
    <text evidence="2">The sequence shown here is derived from an EMBL/GenBank/DDBJ whole genome shotgun (WGS) entry which is preliminary data.</text>
</comment>
<dbReference type="InterPro" id="IPR048799">
    <property type="entry name" value="P68_RBP_TagC-like_beta-prop"/>
</dbReference>
<dbReference type="EMBL" id="AAALRN010000007">
    <property type="protein sequence ID" value="EAD1186102.1"/>
    <property type="molecule type" value="Genomic_DNA"/>
</dbReference>
<dbReference type="Pfam" id="PF21311">
    <property type="entry name" value="Phage_RBD_prop"/>
    <property type="match status" value="1"/>
</dbReference>
<evidence type="ECO:0000313" key="2">
    <source>
        <dbReference type="EMBL" id="EAD1186102.1"/>
    </source>
</evidence>
<sequence length="620" mass="69406">MAKVTINTADITGNLNRANMDAIRNNFISFRNVVNDNYDLFTIHQTTQTNAHTAKQIKVSNLYTVADNLDWLQALIDNLVIGANGDGIAEVKEARVSIYDKKAYQTVNSRLKVDFEGFTKDLETFQNDIKQDIADVKAIDNRFEPRTDRFNYLMTLQANDPHVMQTFLIGTGKDVYQTQANGDNYILSHKNQSGEEVSKCVVESGGHGTQIGYAGGYFYSNMRDSSGAFKLVRFKYKANGTAKYSDPETEDVFVGGNKGLYVNPTIDPYNDIIVFRIGTGTDTPIKIEVRKLSEILNKVDKVLYNFTIPQSLSSASQPMQGVEYDHDAKTLYWLTGTSDPNETNYLTAFDVTTGKQAWQRTVAISTYYTAGGFMEPEGMQLWRSPDTKKKGLIIGYSTGLANDRKHLLFGVFQRTVLEELKGAQFGTSGRVDALPVDATRLSQITKTGRYYLTTAQAMKLTDFPIPLIQSSGWYLNVYEKSGANGNMRQELIRNSYARTALALDRSIDPTNKEYGVWNLTPKYSEGADRPPASVKKLADLAYAGLNWYMTGDDSKRMTDFPRNDGISGWFIEHSASGTDNVVVQKVTRNSNSHYMEIYARTIATDTKKAGQWSLFKSELV</sequence>
<organism evidence="2 3">
    <name type="scientific">Listeria monocytogenes</name>
    <dbReference type="NCBI Taxonomy" id="1639"/>
    <lineage>
        <taxon>Bacteria</taxon>
        <taxon>Bacillati</taxon>
        <taxon>Bacillota</taxon>
        <taxon>Bacilli</taxon>
        <taxon>Bacillales</taxon>
        <taxon>Listeriaceae</taxon>
        <taxon>Listeria</taxon>
    </lineage>
</organism>